<comment type="caution">
    <text evidence="2">The sequence shown here is derived from an EMBL/GenBank/DDBJ whole genome shotgun (WGS) entry which is preliminary data.</text>
</comment>
<dbReference type="Gene3D" id="3.30.70.270">
    <property type="match status" value="1"/>
</dbReference>
<dbReference type="PANTHER" id="PTHR33064:SF37">
    <property type="entry name" value="RIBONUCLEASE H"/>
    <property type="match status" value="1"/>
</dbReference>
<accession>A0A5D3C1S8</accession>
<feature type="domain" description="Reverse transcriptase/retrotransposon-derived protein RNase H-like" evidence="1">
    <location>
        <begin position="78"/>
        <end position="114"/>
    </location>
</feature>
<reference evidence="2 3" key="1">
    <citation type="submission" date="2019-08" db="EMBL/GenBank/DDBJ databases">
        <title>Draft genome sequences of two oriental melons (Cucumis melo L. var makuwa).</title>
        <authorList>
            <person name="Kwon S.-Y."/>
        </authorList>
    </citation>
    <scope>NUCLEOTIDE SEQUENCE [LARGE SCALE GENOMIC DNA]</scope>
    <source>
        <strain evidence="3">cv. Chang Bougi</strain>
        <tissue evidence="2">Leaf</tissue>
    </source>
</reference>
<dbReference type="Proteomes" id="UP000321947">
    <property type="component" value="Unassembled WGS sequence"/>
</dbReference>
<evidence type="ECO:0000313" key="3">
    <source>
        <dbReference type="Proteomes" id="UP000321947"/>
    </source>
</evidence>
<dbReference type="InterPro" id="IPR041577">
    <property type="entry name" value="RT_RNaseH_2"/>
</dbReference>
<sequence length="114" mass="12947">MSSSREKKQNEVSHIILGKGVEVDPEKIQSIKEWPVPTNVRDVQGFLGLMRYYGRFVMNFRSVAAPFTQLLKKGACIWTVEAHEAFQKLKMAMMALSILALPDFTLPFEIETDA</sequence>
<protein>
    <submittedName>
        <fullName evidence="2">Putative mitochondrial protein</fullName>
    </submittedName>
</protein>
<name>A0A5D3C1S8_CUCMM</name>
<dbReference type="Pfam" id="PF17919">
    <property type="entry name" value="RT_RNaseH_2"/>
    <property type="match status" value="1"/>
</dbReference>
<evidence type="ECO:0000259" key="1">
    <source>
        <dbReference type="Pfam" id="PF17919"/>
    </source>
</evidence>
<proteinExistence type="predicted"/>
<gene>
    <name evidence="2" type="ORF">E5676_scaffold1415G00150</name>
</gene>
<dbReference type="FunFam" id="3.30.70.270:FF:000020">
    <property type="entry name" value="Transposon Tf2-6 polyprotein-like Protein"/>
    <property type="match status" value="1"/>
</dbReference>
<dbReference type="InterPro" id="IPR051320">
    <property type="entry name" value="Viral_Replic_Matur_Polypro"/>
</dbReference>
<dbReference type="EMBL" id="SSTD01013933">
    <property type="protein sequence ID" value="TYK05158.1"/>
    <property type="molecule type" value="Genomic_DNA"/>
</dbReference>
<dbReference type="InterPro" id="IPR043502">
    <property type="entry name" value="DNA/RNA_pol_sf"/>
</dbReference>
<dbReference type="AlphaFoldDB" id="A0A5D3C1S8"/>
<organism evidence="2 3">
    <name type="scientific">Cucumis melo var. makuwa</name>
    <name type="common">Oriental melon</name>
    <dbReference type="NCBI Taxonomy" id="1194695"/>
    <lineage>
        <taxon>Eukaryota</taxon>
        <taxon>Viridiplantae</taxon>
        <taxon>Streptophyta</taxon>
        <taxon>Embryophyta</taxon>
        <taxon>Tracheophyta</taxon>
        <taxon>Spermatophyta</taxon>
        <taxon>Magnoliopsida</taxon>
        <taxon>eudicotyledons</taxon>
        <taxon>Gunneridae</taxon>
        <taxon>Pentapetalae</taxon>
        <taxon>rosids</taxon>
        <taxon>fabids</taxon>
        <taxon>Cucurbitales</taxon>
        <taxon>Cucurbitaceae</taxon>
        <taxon>Benincaseae</taxon>
        <taxon>Cucumis</taxon>
    </lineage>
</organism>
<dbReference type="PANTHER" id="PTHR33064">
    <property type="entry name" value="POL PROTEIN"/>
    <property type="match status" value="1"/>
</dbReference>
<dbReference type="InterPro" id="IPR043128">
    <property type="entry name" value="Rev_trsase/Diguanyl_cyclase"/>
</dbReference>
<evidence type="ECO:0000313" key="2">
    <source>
        <dbReference type="EMBL" id="TYK05158.1"/>
    </source>
</evidence>
<dbReference type="SUPFAM" id="SSF56672">
    <property type="entry name" value="DNA/RNA polymerases"/>
    <property type="match status" value="1"/>
</dbReference>